<keyword evidence="3 7" id="KW-0349">Heme</keyword>
<feature type="binding site" description="axial binding residue" evidence="7">
    <location>
        <position position="394"/>
    </location>
    <ligand>
        <name>heme</name>
        <dbReference type="ChEBI" id="CHEBI:30413"/>
    </ligand>
    <ligandPart>
        <name>Fe</name>
        <dbReference type="ChEBI" id="CHEBI:18248"/>
    </ligandPart>
</feature>
<dbReference type="Gene3D" id="1.10.630.10">
    <property type="entry name" value="Cytochrome P450"/>
    <property type="match status" value="1"/>
</dbReference>
<name>A0AAJ0FQ70_9HYPO</name>
<organism evidence="8 9">
    <name type="scientific">Conoideocrella luteorostrata</name>
    <dbReference type="NCBI Taxonomy" id="1105319"/>
    <lineage>
        <taxon>Eukaryota</taxon>
        <taxon>Fungi</taxon>
        <taxon>Dikarya</taxon>
        <taxon>Ascomycota</taxon>
        <taxon>Pezizomycotina</taxon>
        <taxon>Sordariomycetes</taxon>
        <taxon>Hypocreomycetidae</taxon>
        <taxon>Hypocreales</taxon>
        <taxon>Clavicipitaceae</taxon>
        <taxon>Conoideocrella</taxon>
    </lineage>
</organism>
<protein>
    <recommendedName>
        <fullName evidence="10">Cytochrome P450</fullName>
    </recommendedName>
</protein>
<evidence type="ECO:0000256" key="6">
    <source>
        <dbReference type="ARBA" id="ARBA00023033"/>
    </source>
</evidence>
<dbReference type="GO" id="GO:0005506">
    <property type="term" value="F:iron ion binding"/>
    <property type="evidence" value="ECO:0007669"/>
    <property type="project" value="InterPro"/>
</dbReference>
<comment type="cofactor">
    <cofactor evidence="1 7">
        <name>heme</name>
        <dbReference type="ChEBI" id="CHEBI:30413"/>
    </cofactor>
</comment>
<evidence type="ECO:0000313" key="9">
    <source>
        <dbReference type="Proteomes" id="UP001251528"/>
    </source>
</evidence>
<evidence type="ECO:0000256" key="3">
    <source>
        <dbReference type="ARBA" id="ARBA00022617"/>
    </source>
</evidence>
<evidence type="ECO:0000256" key="4">
    <source>
        <dbReference type="ARBA" id="ARBA00022723"/>
    </source>
</evidence>
<dbReference type="InterPro" id="IPR002403">
    <property type="entry name" value="Cyt_P450_E_grp-IV"/>
</dbReference>
<dbReference type="CDD" id="cd00302">
    <property type="entry name" value="cytochrome_P450"/>
    <property type="match status" value="1"/>
</dbReference>
<proteinExistence type="inferred from homology"/>
<dbReference type="PRINTS" id="PR00385">
    <property type="entry name" value="P450"/>
</dbReference>
<keyword evidence="6" id="KW-0560">Oxidoreductase</keyword>
<dbReference type="PANTHER" id="PTHR24305">
    <property type="entry name" value="CYTOCHROME P450"/>
    <property type="match status" value="1"/>
</dbReference>
<comment type="caution">
    <text evidence="8">The sequence shown here is derived from an EMBL/GenBank/DDBJ whole genome shotgun (WGS) entry which is preliminary data.</text>
</comment>
<evidence type="ECO:0000256" key="1">
    <source>
        <dbReference type="ARBA" id="ARBA00001971"/>
    </source>
</evidence>
<evidence type="ECO:0000256" key="5">
    <source>
        <dbReference type="ARBA" id="ARBA00023004"/>
    </source>
</evidence>
<dbReference type="EMBL" id="JASWJB010000249">
    <property type="protein sequence ID" value="KAK2592721.1"/>
    <property type="molecule type" value="Genomic_DNA"/>
</dbReference>
<dbReference type="GO" id="GO:0020037">
    <property type="term" value="F:heme binding"/>
    <property type="evidence" value="ECO:0007669"/>
    <property type="project" value="InterPro"/>
</dbReference>
<dbReference type="PANTHER" id="PTHR24305:SF166">
    <property type="entry name" value="CYTOCHROME P450 12A4, MITOCHONDRIAL-RELATED"/>
    <property type="match status" value="1"/>
</dbReference>
<evidence type="ECO:0000256" key="7">
    <source>
        <dbReference type="PIRSR" id="PIRSR602403-1"/>
    </source>
</evidence>
<dbReference type="InterPro" id="IPR050121">
    <property type="entry name" value="Cytochrome_P450_monoxygenase"/>
</dbReference>
<keyword evidence="5 7" id="KW-0408">Iron</keyword>
<accession>A0AAJ0FQ70</accession>
<dbReference type="GO" id="GO:0016705">
    <property type="term" value="F:oxidoreductase activity, acting on paired donors, with incorporation or reduction of molecular oxygen"/>
    <property type="evidence" value="ECO:0007669"/>
    <property type="project" value="InterPro"/>
</dbReference>
<dbReference type="Pfam" id="PF00067">
    <property type="entry name" value="p450"/>
    <property type="match status" value="1"/>
</dbReference>
<dbReference type="InterPro" id="IPR036396">
    <property type="entry name" value="Cyt_P450_sf"/>
</dbReference>
<reference evidence="8" key="1">
    <citation type="submission" date="2023-06" db="EMBL/GenBank/DDBJ databases">
        <title>Conoideocrella luteorostrata (Hypocreales: Clavicipitaceae), a potential biocontrol fungus for elongate hemlock scale in United States Christmas tree production areas.</title>
        <authorList>
            <person name="Barrett H."/>
            <person name="Lovett B."/>
            <person name="Macias A.M."/>
            <person name="Stajich J.E."/>
            <person name="Kasson M.T."/>
        </authorList>
    </citation>
    <scope>NUCLEOTIDE SEQUENCE</scope>
    <source>
        <strain evidence="8">ARSEF 14590</strain>
    </source>
</reference>
<keyword evidence="9" id="KW-1185">Reference proteome</keyword>
<gene>
    <name evidence="8" type="ORF">QQS21_009564</name>
</gene>
<dbReference type="GO" id="GO:0004497">
    <property type="term" value="F:monooxygenase activity"/>
    <property type="evidence" value="ECO:0007669"/>
    <property type="project" value="UniProtKB-KW"/>
</dbReference>
<evidence type="ECO:0000313" key="8">
    <source>
        <dbReference type="EMBL" id="KAK2592721.1"/>
    </source>
</evidence>
<dbReference type="AlphaFoldDB" id="A0AAJ0FQ70"/>
<dbReference type="InterPro" id="IPR001128">
    <property type="entry name" value="Cyt_P450"/>
</dbReference>
<dbReference type="SUPFAM" id="SSF48264">
    <property type="entry name" value="Cytochrome P450"/>
    <property type="match status" value="1"/>
</dbReference>
<evidence type="ECO:0000256" key="2">
    <source>
        <dbReference type="ARBA" id="ARBA00010617"/>
    </source>
</evidence>
<comment type="similarity">
    <text evidence="2">Belongs to the cytochrome P450 family.</text>
</comment>
<dbReference type="PRINTS" id="PR00465">
    <property type="entry name" value="EP450IV"/>
</dbReference>
<sequence length="448" mass="50697">MTQLFDAAQDYGISCTWVGTIPIVYLRDPAVIRQVLVLNSDSISRCGPDGRGPFGIAQRLTGDVTTNADGKNWHRWRTNLLKDFHSPAALNSLYDDILRIAKDHVRKMKDHKSGQDLRKTMEAYALDTVWYMALGSENVSESSGELLSVMSRYMNIVGNPSHLWRHSVRNFFLGKPFREPDYVEQSIRDDINKVIGKLLDQNIREINPEAPCDKGQRHRFLQRISKESGGSCQKPITEDVLTHAREVFYLGHEAASLLLFWAIYELSFHPEVIWKLRHHLRENWSNGCDPDLVTILKMPYLNAVVSEVLRLHPPISTTARMVTKPIVVETRGNEIVTLPQGSQIFSSIHLLHHDIQVWGDTAEEFLPERWTGNLANTRTNHCEYLPFLTGPRCCPSSGFVLLQIKTMLAVLILQVDVKLPGASEVGKIVGNVVRPDTILGYEICEILA</sequence>
<dbReference type="Proteomes" id="UP001251528">
    <property type="component" value="Unassembled WGS sequence"/>
</dbReference>
<keyword evidence="6" id="KW-0503">Monooxygenase</keyword>
<evidence type="ECO:0008006" key="10">
    <source>
        <dbReference type="Google" id="ProtNLM"/>
    </source>
</evidence>
<keyword evidence="4 7" id="KW-0479">Metal-binding</keyword>